<feature type="compositionally biased region" description="Basic and acidic residues" evidence="5">
    <location>
        <begin position="453"/>
        <end position="477"/>
    </location>
</feature>
<feature type="compositionally biased region" description="Basic and acidic residues" evidence="5">
    <location>
        <begin position="110"/>
        <end position="135"/>
    </location>
</feature>
<feature type="compositionally biased region" description="Acidic residues" evidence="5">
    <location>
        <begin position="428"/>
        <end position="443"/>
    </location>
</feature>
<keyword evidence="3" id="KW-0175">Coiled coil</keyword>
<proteinExistence type="inferred from homology"/>
<feature type="domain" description="ESF1 RRM" evidence="7">
    <location>
        <begin position="189"/>
        <end position="335"/>
    </location>
</feature>
<dbReference type="eggNOG" id="KOG2318">
    <property type="taxonomic scope" value="Eukaryota"/>
</dbReference>
<sequence length="706" mass="81364">MGSKQRKGESGATEEEGKEMITDKRFSSAHTDPRFRRIPRRESKVTIDSRFKGMLTDKRFAPASAPVDKRGKRRRGGVRKGSLKEFYRIDEEEEEKEKEKEESGDESESEKEIMDSKSEESSEEESKKSEKKLELKLASSSEDEEESDEEAEVSEEEEEEDTDDDNEASYEDDGPEIEEENIERIEKETHRLAIVNMDWRHVSAKDLYVVLNSFLPKDGRIVSVAVYPSEFGLQRMKEEETHGPAIDGDKKNEDDEEEEEEEEEDEDEINQKVRAYEISRLKYYHAVAVCDSSATADFLYKSCDGIEFERSSNKLDLRFIPDSVEFKHPPRDIATEAPAKYEGLDFQSRALQMSKVNLSWDEDEPHRIKTLNQKFNADQLAELEMKEFLASDSDESESDDDNNEEGISKSKEEKRKEKYRALFGSGDGDSDKDEDEDDNDQDMEVTFNTGLEDLSKKILQKKDEKSETVWEATQRKMQEKKRARKNNKKNDDSSSPDDDDDDDDYNIDRKAVNDDEDDDFFMEEPPRKKKKDEKTKKKQRLEEEVAEEERSRAELELLLADENAGDGNGLKGYNIKRKGKRVSKEIAEEKIPAPEDDPRFSAIITDPRYALDPTDPQFKRSATYARQIAQKRMDVTESHDEVEATTRKAKPGSESKKEKYELSSAIKSLKVKMQQKNSDKKNAENAVSSSTLSQRLKKKAKDLSEK</sequence>
<protein>
    <submittedName>
        <fullName evidence="8">Uncharacterized protein</fullName>
    </submittedName>
</protein>
<feature type="region of interest" description="Disordered" evidence="5">
    <location>
        <begin position="390"/>
        <end position="602"/>
    </location>
</feature>
<dbReference type="Pfam" id="PF08159">
    <property type="entry name" value="NUC153"/>
    <property type="match status" value="1"/>
</dbReference>
<dbReference type="Gramene" id="KFK37577">
    <property type="protein sequence ID" value="KFK37577"/>
    <property type="gene ID" value="AALP_AA3G001400"/>
</dbReference>
<dbReference type="InterPro" id="IPR056750">
    <property type="entry name" value="RRM_ESF1"/>
</dbReference>
<dbReference type="Proteomes" id="UP000029120">
    <property type="component" value="Chromosome 3"/>
</dbReference>
<dbReference type="Pfam" id="PF25121">
    <property type="entry name" value="RRM_ESF1"/>
    <property type="match status" value="1"/>
</dbReference>
<name>A0A087H625_ARAAL</name>
<gene>
    <name evidence="8" type="ordered locus">AALP_Aa3g001400</name>
</gene>
<keyword evidence="4" id="KW-0539">Nucleus</keyword>
<reference evidence="9" key="1">
    <citation type="journal article" date="2015" name="Nat. Plants">
        <title>Genome expansion of Arabis alpina linked with retrotransposition and reduced symmetric DNA methylation.</title>
        <authorList>
            <person name="Willing E.M."/>
            <person name="Rawat V."/>
            <person name="Mandakova T."/>
            <person name="Maumus F."/>
            <person name="James G.V."/>
            <person name="Nordstroem K.J."/>
            <person name="Becker C."/>
            <person name="Warthmann N."/>
            <person name="Chica C."/>
            <person name="Szarzynska B."/>
            <person name="Zytnicki M."/>
            <person name="Albani M.C."/>
            <person name="Kiefer C."/>
            <person name="Bergonzi S."/>
            <person name="Castaings L."/>
            <person name="Mateos J.L."/>
            <person name="Berns M.C."/>
            <person name="Bujdoso N."/>
            <person name="Piofczyk T."/>
            <person name="de Lorenzo L."/>
            <person name="Barrero-Sicilia C."/>
            <person name="Mateos I."/>
            <person name="Piednoel M."/>
            <person name="Hagmann J."/>
            <person name="Chen-Min-Tao R."/>
            <person name="Iglesias-Fernandez R."/>
            <person name="Schuster S.C."/>
            <person name="Alonso-Blanco C."/>
            <person name="Roudier F."/>
            <person name="Carbonero P."/>
            <person name="Paz-Ares J."/>
            <person name="Davis S.J."/>
            <person name="Pecinka A."/>
            <person name="Quesneville H."/>
            <person name="Colot V."/>
            <person name="Lysak M.A."/>
            <person name="Weigel D."/>
            <person name="Coupland G."/>
            <person name="Schneeberger K."/>
        </authorList>
    </citation>
    <scope>NUCLEOTIDE SEQUENCE [LARGE SCALE GENOMIC DNA]</scope>
    <source>
        <strain evidence="9">cv. Pajares</strain>
    </source>
</reference>
<comment type="similarity">
    <text evidence="2">Belongs to the ESF1 family.</text>
</comment>
<feature type="compositionally biased region" description="Polar residues" evidence="5">
    <location>
        <begin position="685"/>
        <end position="694"/>
    </location>
</feature>
<evidence type="ECO:0000259" key="7">
    <source>
        <dbReference type="Pfam" id="PF25121"/>
    </source>
</evidence>
<dbReference type="OMA" id="YEMEMSW"/>
<keyword evidence="9" id="KW-1185">Reference proteome</keyword>
<feature type="compositionally biased region" description="Basic and acidic residues" evidence="5">
    <location>
        <begin position="406"/>
        <end position="420"/>
    </location>
</feature>
<feature type="compositionally biased region" description="Acidic residues" evidence="5">
    <location>
        <begin position="494"/>
        <end position="505"/>
    </location>
</feature>
<feature type="compositionally biased region" description="Acidic residues" evidence="5">
    <location>
        <begin position="254"/>
        <end position="268"/>
    </location>
</feature>
<feature type="compositionally biased region" description="Acidic residues" evidence="5">
    <location>
        <begin position="141"/>
        <end position="181"/>
    </location>
</feature>
<feature type="domain" description="NUC153" evidence="6">
    <location>
        <begin position="597"/>
        <end position="620"/>
    </location>
</feature>
<feature type="compositionally biased region" description="Basic and acidic residues" evidence="5">
    <location>
        <begin position="18"/>
        <end position="60"/>
    </location>
</feature>
<feature type="compositionally biased region" description="Basic and acidic residues" evidence="5">
    <location>
        <begin position="235"/>
        <end position="253"/>
    </location>
</feature>
<dbReference type="InterPro" id="IPR039754">
    <property type="entry name" value="Esf1"/>
</dbReference>
<evidence type="ECO:0000256" key="5">
    <source>
        <dbReference type="SAM" id="MobiDB-lite"/>
    </source>
</evidence>
<dbReference type="EMBL" id="CM002871">
    <property type="protein sequence ID" value="KFK37577.1"/>
    <property type="molecule type" value="Genomic_DNA"/>
</dbReference>
<dbReference type="InterPro" id="IPR012580">
    <property type="entry name" value="NUC153"/>
</dbReference>
<dbReference type="GO" id="GO:0005730">
    <property type="term" value="C:nucleolus"/>
    <property type="evidence" value="ECO:0007669"/>
    <property type="project" value="UniProtKB-SubCell"/>
</dbReference>
<dbReference type="GO" id="GO:0003723">
    <property type="term" value="F:RNA binding"/>
    <property type="evidence" value="ECO:0007669"/>
    <property type="project" value="TreeGrafter"/>
</dbReference>
<evidence type="ECO:0000313" key="9">
    <source>
        <dbReference type="Proteomes" id="UP000029120"/>
    </source>
</evidence>
<dbReference type="PANTHER" id="PTHR12202:SF0">
    <property type="entry name" value="ESF1 HOMOLOG"/>
    <property type="match status" value="1"/>
</dbReference>
<feature type="region of interest" description="Disordered" evidence="5">
    <location>
        <begin position="235"/>
        <end position="270"/>
    </location>
</feature>
<dbReference type="AlphaFoldDB" id="A0A087H625"/>
<evidence type="ECO:0000259" key="6">
    <source>
        <dbReference type="Pfam" id="PF08159"/>
    </source>
</evidence>
<feature type="region of interest" description="Disordered" evidence="5">
    <location>
        <begin position="1"/>
        <end position="185"/>
    </location>
</feature>
<feature type="compositionally biased region" description="Basic and acidic residues" evidence="5">
    <location>
        <begin position="582"/>
        <end position="599"/>
    </location>
</feature>
<evidence type="ECO:0000256" key="4">
    <source>
        <dbReference type="ARBA" id="ARBA00023242"/>
    </source>
</evidence>
<dbReference type="GO" id="GO:0006364">
    <property type="term" value="P:rRNA processing"/>
    <property type="evidence" value="ECO:0007669"/>
    <property type="project" value="InterPro"/>
</dbReference>
<feature type="region of interest" description="Disordered" evidence="5">
    <location>
        <begin position="629"/>
        <end position="706"/>
    </location>
</feature>
<feature type="compositionally biased region" description="Basic and acidic residues" evidence="5">
    <location>
        <begin position="631"/>
        <end position="661"/>
    </location>
</feature>
<feature type="compositionally biased region" description="Basic residues" evidence="5">
    <location>
        <begin position="478"/>
        <end position="487"/>
    </location>
</feature>
<feature type="compositionally biased region" description="Basic and acidic residues" evidence="5">
    <location>
        <begin position="532"/>
        <end position="555"/>
    </location>
</feature>
<feature type="compositionally biased region" description="Acidic residues" evidence="5">
    <location>
        <begin position="90"/>
        <end position="109"/>
    </location>
</feature>
<organism evidence="8 9">
    <name type="scientific">Arabis alpina</name>
    <name type="common">Alpine rock-cress</name>
    <dbReference type="NCBI Taxonomy" id="50452"/>
    <lineage>
        <taxon>Eukaryota</taxon>
        <taxon>Viridiplantae</taxon>
        <taxon>Streptophyta</taxon>
        <taxon>Embryophyta</taxon>
        <taxon>Tracheophyta</taxon>
        <taxon>Spermatophyta</taxon>
        <taxon>Magnoliopsida</taxon>
        <taxon>eudicotyledons</taxon>
        <taxon>Gunneridae</taxon>
        <taxon>Pentapetalae</taxon>
        <taxon>rosids</taxon>
        <taxon>malvids</taxon>
        <taxon>Brassicales</taxon>
        <taxon>Brassicaceae</taxon>
        <taxon>Arabideae</taxon>
        <taxon>Arabis</taxon>
    </lineage>
</organism>
<accession>A0A087H625</accession>
<evidence type="ECO:0000256" key="2">
    <source>
        <dbReference type="ARBA" id="ARBA00009087"/>
    </source>
</evidence>
<evidence type="ECO:0000313" key="8">
    <source>
        <dbReference type="EMBL" id="KFK37577.1"/>
    </source>
</evidence>
<feature type="compositionally biased region" description="Acidic residues" evidence="5">
    <location>
        <begin position="392"/>
        <end position="404"/>
    </location>
</feature>
<dbReference type="OrthoDB" id="431825at2759"/>
<dbReference type="PANTHER" id="PTHR12202">
    <property type="entry name" value="ESF1 HOMOLOG"/>
    <property type="match status" value="1"/>
</dbReference>
<evidence type="ECO:0000256" key="1">
    <source>
        <dbReference type="ARBA" id="ARBA00004604"/>
    </source>
</evidence>
<comment type="subcellular location">
    <subcellularLocation>
        <location evidence="1">Nucleus</location>
        <location evidence="1">Nucleolus</location>
    </subcellularLocation>
</comment>
<evidence type="ECO:0000256" key="3">
    <source>
        <dbReference type="ARBA" id="ARBA00023054"/>
    </source>
</evidence>